<name>A0A8H5YBE3_9HYPO</name>
<reference evidence="2 3" key="1">
    <citation type="submission" date="2020-05" db="EMBL/GenBank/DDBJ databases">
        <title>Identification and distribution of gene clusters putatively required for synthesis of sphingolipid metabolism inhibitors in phylogenetically diverse species of the filamentous fungus Fusarium.</title>
        <authorList>
            <person name="Kim H.-S."/>
            <person name="Busman M."/>
            <person name="Brown D.W."/>
            <person name="Divon H."/>
            <person name="Uhlig S."/>
            <person name="Proctor R.H."/>
        </authorList>
    </citation>
    <scope>NUCLEOTIDE SEQUENCE [LARGE SCALE GENOMIC DNA]</scope>
    <source>
        <strain evidence="2 3">NRRL 26131</strain>
    </source>
</reference>
<evidence type="ECO:0000313" key="2">
    <source>
        <dbReference type="EMBL" id="KAF5708145.1"/>
    </source>
</evidence>
<gene>
    <name evidence="2" type="ORF">FGLOB1_6588</name>
</gene>
<dbReference type="Proteomes" id="UP000532311">
    <property type="component" value="Unassembled WGS sequence"/>
</dbReference>
<dbReference type="EMBL" id="JAAQPF010000277">
    <property type="protein sequence ID" value="KAF5708145.1"/>
    <property type="molecule type" value="Genomic_DNA"/>
</dbReference>
<evidence type="ECO:0000259" key="1">
    <source>
        <dbReference type="Pfam" id="PF06985"/>
    </source>
</evidence>
<proteinExistence type="predicted"/>
<organism evidence="2 3">
    <name type="scientific">Fusarium globosum</name>
    <dbReference type="NCBI Taxonomy" id="78864"/>
    <lineage>
        <taxon>Eukaryota</taxon>
        <taxon>Fungi</taxon>
        <taxon>Dikarya</taxon>
        <taxon>Ascomycota</taxon>
        <taxon>Pezizomycotina</taxon>
        <taxon>Sordariomycetes</taxon>
        <taxon>Hypocreomycetidae</taxon>
        <taxon>Hypocreales</taxon>
        <taxon>Nectriaceae</taxon>
        <taxon>Fusarium</taxon>
        <taxon>Fusarium fujikuroi species complex</taxon>
    </lineage>
</organism>
<sequence length="600" mass="66544">MRDNTKSYISGSCHRLSPGIRYCRLIHKNQASSSSMSDNKSDVRTLQPHTLCSLCTSFWESTTCLRFRPEVLLSGGEGVPSMPQHLLFSPSRTDVLSAASRGCHFCSIIVGAVVGCTGDHGDRQFSGDQNGPIYISIAMLDTDAGTFLLTLFPCEESRIFSHDQILSDYTLQLRPVTETKARPHRLLDLLTFQNVEKIRIIEANNDHTKEYCALSYSWGFSKPYVMTSSNLAAFQKEIHVKDLPKLLQDSIQVVRGLGFRYLWIDALCIMQDGSQSSVASDDWVDQAGKMNDIFGNAAVTIAAAECFDGNSSIIVPRNPLSQLSCRLDASTNLYYEVVPPCTPHCLLHPFDKARFHLDTRAWVFQERILSPRTVHLTRNFVHLECRTELRCGAMGGSDACYHSGAIAKADYQVLFSMFGPYGLDDSAHDAFLSFWHELVRKYSTTNLSRKSDLLVALAGLAKQVQIKSQLTWSFGLWQEHLLRDLLWYVRGGRGTPCHERSPTWSWASIDVQGPQIIYEPATQVSLLADIIGLPDATDFVGRGLLVDATKHCVKVSGLLRPGAPDSLKYGIAKGYDISTANAHFIQTTTSQTTSSCTASS</sequence>
<feature type="domain" description="Heterokaryon incompatibility" evidence="1">
    <location>
        <begin position="211"/>
        <end position="366"/>
    </location>
</feature>
<dbReference type="InterPro" id="IPR010730">
    <property type="entry name" value="HET"/>
</dbReference>
<protein>
    <recommendedName>
        <fullName evidence="1">Heterokaryon incompatibility domain-containing protein</fullName>
    </recommendedName>
</protein>
<accession>A0A8H5YBE3</accession>
<comment type="caution">
    <text evidence="2">The sequence shown here is derived from an EMBL/GenBank/DDBJ whole genome shotgun (WGS) entry which is preliminary data.</text>
</comment>
<dbReference type="Pfam" id="PF06985">
    <property type="entry name" value="HET"/>
    <property type="match status" value="1"/>
</dbReference>
<dbReference type="PANTHER" id="PTHR33112">
    <property type="entry name" value="DOMAIN PROTEIN, PUTATIVE-RELATED"/>
    <property type="match status" value="1"/>
</dbReference>
<keyword evidence="3" id="KW-1185">Reference proteome</keyword>
<dbReference type="PANTHER" id="PTHR33112:SF8">
    <property type="entry name" value="HETEROKARYON INCOMPATIBILITY DOMAIN-CONTAINING PROTEIN"/>
    <property type="match status" value="1"/>
</dbReference>
<dbReference type="AlphaFoldDB" id="A0A8H5YBE3"/>
<evidence type="ECO:0000313" key="3">
    <source>
        <dbReference type="Proteomes" id="UP000532311"/>
    </source>
</evidence>